<comment type="caution">
    <text evidence="2">The sequence shown here is derived from an EMBL/GenBank/DDBJ whole genome shotgun (WGS) entry which is preliminary data.</text>
</comment>
<organism evidence="2 3">
    <name type="scientific">Thalassobacterium sedimentorum</name>
    <dbReference type="NCBI Taxonomy" id="3041258"/>
    <lineage>
        <taxon>Bacteria</taxon>
        <taxon>Pseudomonadati</taxon>
        <taxon>Verrucomicrobiota</taxon>
        <taxon>Opitutia</taxon>
        <taxon>Puniceicoccales</taxon>
        <taxon>Coraliomargaritaceae</taxon>
        <taxon>Thalassobacterium</taxon>
    </lineage>
</organism>
<reference evidence="2 3" key="1">
    <citation type="submission" date="2023-04" db="EMBL/GenBank/DDBJ databases">
        <title>A novel bacteria isolated from coastal sediment.</title>
        <authorList>
            <person name="Liu X.-J."/>
            <person name="Du Z.-J."/>
        </authorList>
    </citation>
    <scope>NUCLEOTIDE SEQUENCE [LARGE SCALE GENOMIC DNA]</scope>
    <source>
        <strain evidence="2 3">SDUM461004</strain>
    </source>
</reference>
<proteinExistence type="predicted"/>
<dbReference type="RefSeq" id="WP_308986759.1">
    <property type="nucleotide sequence ID" value="NZ_JARXIC010000064.1"/>
</dbReference>
<accession>A0ABU1ANF4</accession>
<evidence type="ECO:0000313" key="2">
    <source>
        <dbReference type="EMBL" id="MDQ8196325.1"/>
    </source>
</evidence>
<keyword evidence="3" id="KW-1185">Reference proteome</keyword>
<name>A0ABU1ANF4_9BACT</name>
<protein>
    <recommendedName>
        <fullName evidence="4">TNase-like domain-containing protein</fullName>
    </recommendedName>
</protein>
<dbReference type="Proteomes" id="UP001243717">
    <property type="component" value="Unassembled WGS sequence"/>
</dbReference>
<evidence type="ECO:0008006" key="4">
    <source>
        <dbReference type="Google" id="ProtNLM"/>
    </source>
</evidence>
<keyword evidence="1" id="KW-0732">Signal</keyword>
<dbReference type="EMBL" id="JARXIC010000064">
    <property type="protein sequence ID" value="MDQ8196325.1"/>
    <property type="molecule type" value="Genomic_DNA"/>
</dbReference>
<evidence type="ECO:0000313" key="3">
    <source>
        <dbReference type="Proteomes" id="UP001243717"/>
    </source>
</evidence>
<gene>
    <name evidence="2" type="ORF">QEH59_17955</name>
</gene>
<feature type="signal peptide" evidence="1">
    <location>
        <begin position="1"/>
        <end position="20"/>
    </location>
</feature>
<feature type="chain" id="PRO_5045409923" description="TNase-like domain-containing protein" evidence="1">
    <location>
        <begin position="21"/>
        <end position="377"/>
    </location>
</feature>
<evidence type="ECO:0000256" key="1">
    <source>
        <dbReference type="SAM" id="SignalP"/>
    </source>
</evidence>
<sequence length="377" mass="43407">MNHILKLTLFLFTSVFLQSAQPTVEQFQSIQDLIEENKIEQAKVKVDSYLEFFPNDAQLIAMKEVLTAFGTTALSMTDVDEVAKPQPISPADLEEIKSVLALLDEMTGANTFEGRYDTAYEIYKRPVPDRAYELHEEWVRYWIAKSVACLTLNQYGKGWEYSQHLLKLGAGRIANDAVKKVMSQLQDKGWLNPNKEEVYEQAKNERRERFKGVWSNEVTKHWSSGDYKGVYTVKEELRIAFPDGKREVSYSQIIDYTTEWWDGSAKLKSFIYTTIPGQFHESNKSPVAIELNSVVINEDDPRVIRLKFTEGGVPAQRAFMLSADGSYLYILRVLPNEKRSGSFYESYASFHPYIGKKYITSFTGTFDRPEIIRLDRQ</sequence>